<evidence type="ECO:0000313" key="7">
    <source>
        <dbReference type="Proteomes" id="UP000253472"/>
    </source>
</evidence>
<dbReference type="NCBIfam" id="TIGR01308">
    <property type="entry name" value="rpmD_bact"/>
    <property type="match status" value="1"/>
</dbReference>
<dbReference type="GO" id="GO:0005739">
    <property type="term" value="C:mitochondrion"/>
    <property type="evidence" value="ECO:0007669"/>
    <property type="project" value="TreeGrafter"/>
</dbReference>
<dbReference type="Pfam" id="PF00327">
    <property type="entry name" value="Ribosomal_L30"/>
    <property type="match status" value="1"/>
</dbReference>
<evidence type="ECO:0000313" key="6">
    <source>
        <dbReference type="EMBL" id="RCK58074.1"/>
    </source>
</evidence>
<dbReference type="GO" id="GO:0003735">
    <property type="term" value="F:structural constituent of ribosome"/>
    <property type="evidence" value="ECO:0007669"/>
    <property type="project" value="InterPro"/>
</dbReference>
<accession>A0A367XWW4</accession>
<comment type="caution">
    <text evidence="6">The sequence shown here is derived from an EMBL/GenBank/DDBJ whole genome shotgun (WGS) entry which is preliminary data.</text>
</comment>
<feature type="domain" description="Large ribosomal subunit protein uL30-like ferredoxin-like fold" evidence="5">
    <location>
        <begin position="10"/>
        <end position="60"/>
    </location>
</feature>
<dbReference type="GO" id="GO:0015934">
    <property type="term" value="C:large ribosomal subunit"/>
    <property type="evidence" value="ECO:0007669"/>
    <property type="project" value="InterPro"/>
</dbReference>
<dbReference type="SUPFAM" id="SSF55129">
    <property type="entry name" value="Ribosomal protein L30p/L7e"/>
    <property type="match status" value="1"/>
</dbReference>
<dbReference type="InterPro" id="IPR005996">
    <property type="entry name" value="Ribosomal_uL30_bac-type"/>
</dbReference>
<dbReference type="PANTHER" id="PTHR15892">
    <property type="entry name" value="MITOCHONDRIAL RIBOSOMAL PROTEIN L30"/>
    <property type="match status" value="1"/>
</dbReference>
<dbReference type="OrthoDB" id="509901at2759"/>
<evidence type="ECO:0000256" key="2">
    <source>
        <dbReference type="ARBA" id="ARBA00022980"/>
    </source>
</evidence>
<evidence type="ECO:0000256" key="1">
    <source>
        <dbReference type="ARBA" id="ARBA00007594"/>
    </source>
</evidence>
<dbReference type="AlphaFoldDB" id="A0A367XWW4"/>
<dbReference type="PANTHER" id="PTHR15892:SF2">
    <property type="entry name" value="LARGE RIBOSOMAL SUBUNIT PROTEIN UL30M"/>
    <property type="match status" value="1"/>
</dbReference>
<organism evidence="6 7">
    <name type="scientific">Candida viswanathii</name>
    <dbReference type="NCBI Taxonomy" id="5486"/>
    <lineage>
        <taxon>Eukaryota</taxon>
        <taxon>Fungi</taxon>
        <taxon>Dikarya</taxon>
        <taxon>Ascomycota</taxon>
        <taxon>Saccharomycotina</taxon>
        <taxon>Pichiomycetes</taxon>
        <taxon>Debaryomycetaceae</taxon>
        <taxon>Candida/Lodderomyces clade</taxon>
        <taxon>Candida</taxon>
    </lineage>
</organism>
<dbReference type="EMBL" id="QLNQ01000028">
    <property type="protein sequence ID" value="RCK58074.1"/>
    <property type="molecule type" value="Genomic_DNA"/>
</dbReference>
<dbReference type="InterPro" id="IPR016082">
    <property type="entry name" value="Ribosomal_uL30_ferredoxin-like"/>
</dbReference>
<evidence type="ECO:0000256" key="3">
    <source>
        <dbReference type="ARBA" id="ARBA00023274"/>
    </source>
</evidence>
<evidence type="ECO:0000256" key="4">
    <source>
        <dbReference type="ARBA" id="ARBA00035281"/>
    </source>
</evidence>
<dbReference type="Proteomes" id="UP000253472">
    <property type="component" value="Unassembled WGS sequence"/>
</dbReference>
<evidence type="ECO:0000259" key="5">
    <source>
        <dbReference type="Pfam" id="PF00327"/>
    </source>
</evidence>
<sequence>MSVVPKELFYRIKQIRSTIGLPPKNKLVLKSLGLRKRNQVTYVKVNPTTANQLAIVKELVTVELSDIKKTKQEINQERKFKPGFDLIKDGMKKSYA</sequence>
<keyword evidence="7" id="KW-1185">Reference proteome</keyword>
<dbReference type="CDD" id="cd00355">
    <property type="entry name" value="Ribosomal_L30_like"/>
    <property type="match status" value="1"/>
</dbReference>
<dbReference type="InterPro" id="IPR036919">
    <property type="entry name" value="Ribo_uL30_ferredoxin-like_sf"/>
</dbReference>
<gene>
    <name evidence="6" type="primary">MRPL33_1</name>
    <name evidence="6" type="ORF">Cantr_06595</name>
</gene>
<dbReference type="STRING" id="5486.A0A367XWW4"/>
<dbReference type="Gene3D" id="3.30.1390.20">
    <property type="entry name" value="Ribosomal protein L30, ferredoxin-like fold domain"/>
    <property type="match status" value="1"/>
</dbReference>
<keyword evidence="3" id="KW-0687">Ribonucleoprotein</keyword>
<comment type="similarity">
    <text evidence="1">Belongs to the universal ribosomal protein uL30 family.</text>
</comment>
<protein>
    <recommendedName>
        <fullName evidence="4">Large ribosomal subunit protein uL30m</fullName>
    </recommendedName>
</protein>
<name>A0A367XWW4_9ASCO</name>
<dbReference type="GO" id="GO:0006412">
    <property type="term" value="P:translation"/>
    <property type="evidence" value="ECO:0007669"/>
    <property type="project" value="InterPro"/>
</dbReference>
<reference evidence="6 7" key="1">
    <citation type="submission" date="2018-06" db="EMBL/GenBank/DDBJ databases">
        <title>Whole genome sequencing of Candida tropicalis (genome annotated by CSBL at Korea University).</title>
        <authorList>
            <person name="Ahn J."/>
        </authorList>
    </citation>
    <scope>NUCLEOTIDE SEQUENCE [LARGE SCALE GENOMIC DNA]</scope>
    <source>
        <strain evidence="6 7">ATCC 20962</strain>
    </source>
</reference>
<proteinExistence type="inferred from homology"/>
<keyword evidence="2 6" id="KW-0689">Ribosomal protein</keyword>